<evidence type="ECO:0000259" key="19">
    <source>
        <dbReference type="PROSITE" id="PS50980"/>
    </source>
</evidence>
<protein>
    <recommendedName>
        <fullName evidence="7">Acetyl-coenzyme A carboxylase carboxyl transferase subunits beta/alpha</fullName>
        <ecNumber evidence="6">2.1.3.15</ecNumber>
    </recommendedName>
</protein>
<evidence type="ECO:0000256" key="17">
    <source>
        <dbReference type="ARBA" id="ARBA00049152"/>
    </source>
</evidence>
<evidence type="ECO:0000256" key="11">
    <source>
        <dbReference type="ARBA" id="ARBA00022771"/>
    </source>
</evidence>
<keyword evidence="11" id="KW-0863">Zinc-finger</keyword>
<dbReference type="InterPro" id="IPR034733">
    <property type="entry name" value="AcCoA_carboxyl_beta"/>
</dbReference>
<feature type="region of interest" description="Disordered" evidence="18">
    <location>
        <begin position="275"/>
        <end position="304"/>
    </location>
</feature>
<dbReference type="GO" id="GO:0016740">
    <property type="term" value="F:transferase activity"/>
    <property type="evidence" value="ECO:0007669"/>
    <property type="project" value="UniProtKB-KW"/>
</dbReference>
<evidence type="ECO:0000256" key="10">
    <source>
        <dbReference type="ARBA" id="ARBA00022741"/>
    </source>
</evidence>
<evidence type="ECO:0000256" key="13">
    <source>
        <dbReference type="ARBA" id="ARBA00022840"/>
    </source>
</evidence>
<dbReference type="InterPro" id="IPR001095">
    <property type="entry name" value="Acetyl_CoA_COase_a_su"/>
</dbReference>
<keyword evidence="22" id="KW-1185">Reference proteome</keyword>
<accession>A0ABV3DW37</accession>
<evidence type="ECO:0000256" key="9">
    <source>
        <dbReference type="ARBA" id="ARBA00022679"/>
    </source>
</evidence>
<feature type="domain" description="CoA carboxyltransferase N-terminal" evidence="19">
    <location>
        <begin position="1"/>
        <end position="236"/>
    </location>
</feature>
<evidence type="ECO:0000256" key="4">
    <source>
        <dbReference type="ARBA" id="ARBA00010284"/>
    </source>
</evidence>
<evidence type="ECO:0000256" key="18">
    <source>
        <dbReference type="SAM" id="MobiDB-lite"/>
    </source>
</evidence>
<keyword evidence="11" id="KW-0479">Metal-binding</keyword>
<sequence>MHVRALDLIDRVLDAGSFTAWTGKLPEPDGIEAGYADELRAARDRTGLDEALVTGEGRIHGRRVAVVACEFAFLAGSIGVAAAERLVRAVERASAERLPLVASPTSGGTRMQEGTVAFLQMVKISAAVAAHKAAGLPYLVYLRHPTTGGVFASWGSLGHVTAAQPGALIGFLGPRVFEALNGEPFPSGVQVSENLYEHGLIDAVVPPEQLRDVAARVLEVLDTRPVDGAAVPAAGADVSAGAGAGADADADVAVGVGVGVGVGVEVEAEVGDVAGDVGSDVDQPDSPAWESVRRSRDSERPGLRTLLRHGARSVTPLRGTGEGESEPSLRLALARFGTQGSPGAPCVVLGQDRTRQSEYGPFGPAGLRQARRGMRLAAELGLPLVTVIDTAGAALSADAEQGGLAGEIARCLTELVMLPAPTVCLLLGQGAGGGALALLPADRVLCARHGWLSPLPPEGASALLFRTTDRAAEIADRQGIRSADLLANGIVDRVVPELPDAAAEPEAFVQRVAAALEDELTALRGVDPAARIARRLDRYRMLGLPDGYVPGAHSYE</sequence>
<comment type="function">
    <text evidence="16">Component of the acetyl coenzyme A carboxylase (ACC) complex. Biotin carboxylase (BC) catalyzes the carboxylation of biotin on its carrier protein (BCCP) and then the CO(2) group is transferred by the transcarboxylase to acetyl-CoA to form malonyl-CoA.</text>
</comment>
<comment type="subcellular location">
    <subcellularLocation>
        <location evidence="2">Cytoplasm</location>
    </subcellularLocation>
</comment>
<dbReference type="PANTHER" id="PTHR42995">
    <property type="entry name" value="ACETYL-COENZYME A CARBOXYLASE CARBOXYL TRANSFERASE SUBUNIT BETA, CHLOROPLASTIC"/>
    <property type="match status" value="1"/>
</dbReference>
<proteinExistence type="inferred from homology"/>
<feature type="domain" description="CoA carboxyltransferase C-terminal" evidence="20">
    <location>
        <begin position="280"/>
        <end position="522"/>
    </location>
</feature>
<keyword evidence="9 21" id="KW-0808">Transferase</keyword>
<keyword evidence="11" id="KW-0862">Zinc</keyword>
<organism evidence="21 22">
    <name type="scientific">Streptodolium elevatio</name>
    <dbReference type="NCBI Taxonomy" id="3157996"/>
    <lineage>
        <taxon>Bacteria</taxon>
        <taxon>Bacillati</taxon>
        <taxon>Actinomycetota</taxon>
        <taxon>Actinomycetes</taxon>
        <taxon>Kitasatosporales</taxon>
        <taxon>Streptomycetaceae</taxon>
        <taxon>Streptodolium</taxon>
    </lineage>
</organism>
<comment type="caution">
    <text evidence="21">The sequence shown here is derived from an EMBL/GenBank/DDBJ whole genome shotgun (WGS) entry which is preliminary data.</text>
</comment>
<evidence type="ECO:0000313" key="21">
    <source>
        <dbReference type="EMBL" id="MEU8139951.1"/>
    </source>
</evidence>
<dbReference type="PROSITE" id="PS50980">
    <property type="entry name" value="COA_CT_NTER"/>
    <property type="match status" value="1"/>
</dbReference>
<evidence type="ECO:0000256" key="15">
    <source>
        <dbReference type="ARBA" id="ARBA00023160"/>
    </source>
</evidence>
<keyword evidence="10" id="KW-0547">Nucleotide-binding</keyword>
<evidence type="ECO:0000313" key="22">
    <source>
        <dbReference type="Proteomes" id="UP001551482"/>
    </source>
</evidence>
<evidence type="ECO:0000256" key="3">
    <source>
        <dbReference type="ARBA" id="ARBA00006276"/>
    </source>
</evidence>
<comment type="subunit">
    <text evidence="5">Acetyl-CoA carboxylase is a heterotetramer composed of biotin carboxyl carrier protein (AccB), biotin carboxylase (AccC) and two subunits of ACCase subunit beta/alpha.</text>
</comment>
<evidence type="ECO:0000256" key="6">
    <source>
        <dbReference type="ARBA" id="ARBA00011883"/>
    </source>
</evidence>
<gene>
    <name evidence="21" type="ORF">AB0C36_41455</name>
</gene>
<keyword evidence="14" id="KW-0443">Lipid metabolism</keyword>
<dbReference type="SUPFAM" id="SSF52096">
    <property type="entry name" value="ClpP/crotonase"/>
    <property type="match status" value="2"/>
</dbReference>
<dbReference type="PROSITE" id="PS50989">
    <property type="entry name" value="COA_CT_CTER"/>
    <property type="match status" value="1"/>
</dbReference>
<reference evidence="21 22" key="1">
    <citation type="submission" date="2024-06" db="EMBL/GenBank/DDBJ databases">
        <title>The Natural Products Discovery Center: Release of the First 8490 Sequenced Strains for Exploring Actinobacteria Biosynthetic Diversity.</title>
        <authorList>
            <person name="Kalkreuter E."/>
            <person name="Kautsar S.A."/>
            <person name="Yang D."/>
            <person name="Bader C.D."/>
            <person name="Teijaro C.N."/>
            <person name="Fluegel L."/>
            <person name="Davis C.M."/>
            <person name="Simpson J.R."/>
            <person name="Lauterbach L."/>
            <person name="Steele A.D."/>
            <person name="Gui C."/>
            <person name="Meng S."/>
            <person name="Li G."/>
            <person name="Viehrig K."/>
            <person name="Ye F."/>
            <person name="Su P."/>
            <person name="Kiefer A.F."/>
            <person name="Nichols A."/>
            <person name="Cepeda A.J."/>
            <person name="Yan W."/>
            <person name="Fan B."/>
            <person name="Jiang Y."/>
            <person name="Adhikari A."/>
            <person name="Zheng C.-J."/>
            <person name="Schuster L."/>
            <person name="Cowan T.M."/>
            <person name="Smanski M.J."/>
            <person name="Chevrette M.G."/>
            <person name="De Carvalho L.P.S."/>
            <person name="Shen B."/>
        </authorList>
    </citation>
    <scope>NUCLEOTIDE SEQUENCE [LARGE SCALE GENOMIC DNA]</scope>
    <source>
        <strain evidence="21 22">NPDC048946</strain>
    </source>
</reference>
<keyword evidence="13" id="KW-0067">ATP-binding</keyword>
<dbReference type="RefSeq" id="WP_358364565.1">
    <property type="nucleotide sequence ID" value="NZ_JBEZFP010000218.1"/>
</dbReference>
<comment type="similarity">
    <text evidence="3">In the C-terminal section; belongs to the AccA family.</text>
</comment>
<dbReference type="PANTHER" id="PTHR42995:SF5">
    <property type="entry name" value="ACETYL-COENZYME A CARBOXYLASE CARBOXYL TRANSFERASE SUBUNIT BETA, CHLOROPLASTIC"/>
    <property type="match status" value="1"/>
</dbReference>
<evidence type="ECO:0000256" key="8">
    <source>
        <dbReference type="ARBA" id="ARBA00022516"/>
    </source>
</evidence>
<dbReference type="InterPro" id="IPR000438">
    <property type="entry name" value="Acetyl_CoA_COase_Trfase_b_su"/>
</dbReference>
<dbReference type="Proteomes" id="UP001551482">
    <property type="component" value="Unassembled WGS sequence"/>
</dbReference>
<dbReference type="Pfam" id="PF01039">
    <property type="entry name" value="Carboxyl_trans"/>
    <property type="match status" value="1"/>
</dbReference>
<dbReference type="EC" id="2.1.3.15" evidence="6"/>
<dbReference type="InterPro" id="IPR011762">
    <property type="entry name" value="COA_CT_N"/>
</dbReference>
<dbReference type="PRINTS" id="PR01070">
    <property type="entry name" value="ACCCTRFRASEB"/>
</dbReference>
<dbReference type="InterPro" id="IPR029045">
    <property type="entry name" value="ClpP/crotonase-like_dom_sf"/>
</dbReference>
<evidence type="ECO:0000256" key="14">
    <source>
        <dbReference type="ARBA" id="ARBA00023098"/>
    </source>
</evidence>
<keyword evidence="15" id="KW-0275">Fatty acid biosynthesis</keyword>
<evidence type="ECO:0000256" key="1">
    <source>
        <dbReference type="ARBA" id="ARBA00001947"/>
    </source>
</evidence>
<comment type="catalytic activity">
    <reaction evidence="17">
        <text>N(6)-carboxybiotinyl-L-lysyl-[protein] + acetyl-CoA = N(6)-biotinyl-L-lysyl-[protein] + malonyl-CoA</text>
        <dbReference type="Rhea" id="RHEA:54728"/>
        <dbReference type="Rhea" id="RHEA-COMP:10505"/>
        <dbReference type="Rhea" id="RHEA-COMP:10506"/>
        <dbReference type="ChEBI" id="CHEBI:57288"/>
        <dbReference type="ChEBI" id="CHEBI:57384"/>
        <dbReference type="ChEBI" id="CHEBI:83144"/>
        <dbReference type="ChEBI" id="CHEBI:83145"/>
        <dbReference type="EC" id="2.1.3.15"/>
    </reaction>
</comment>
<dbReference type="EMBL" id="JBEZFP010000218">
    <property type="protein sequence ID" value="MEU8139951.1"/>
    <property type="molecule type" value="Genomic_DNA"/>
</dbReference>
<name>A0ABV3DW37_9ACTN</name>
<dbReference type="Gene3D" id="3.90.226.10">
    <property type="entry name" value="2-enoyl-CoA Hydratase, Chain A, domain 1"/>
    <property type="match status" value="2"/>
</dbReference>
<feature type="compositionally biased region" description="Basic and acidic residues" evidence="18">
    <location>
        <begin position="291"/>
        <end position="302"/>
    </location>
</feature>
<keyword evidence="8" id="KW-0444">Lipid biosynthesis</keyword>
<evidence type="ECO:0000256" key="12">
    <source>
        <dbReference type="ARBA" id="ARBA00022832"/>
    </source>
</evidence>
<dbReference type="Pfam" id="PF03255">
    <property type="entry name" value="ACCA"/>
    <property type="match status" value="1"/>
</dbReference>
<evidence type="ECO:0000256" key="5">
    <source>
        <dbReference type="ARBA" id="ARBA00011664"/>
    </source>
</evidence>
<comment type="similarity">
    <text evidence="4">In the N-terminal section; belongs to the AccD/PCCB family.</text>
</comment>
<dbReference type="InterPro" id="IPR011763">
    <property type="entry name" value="COA_CT_C"/>
</dbReference>
<evidence type="ECO:0000259" key="20">
    <source>
        <dbReference type="PROSITE" id="PS50989"/>
    </source>
</evidence>
<evidence type="ECO:0000256" key="7">
    <source>
        <dbReference type="ARBA" id="ARBA00018312"/>
    </source>
</evidence>
<evidence type="ECO:0000256" key="16">
    <source>
        <dbReference type="ARBA" id="ARBA00025280"/>
    </source>
</evidence>
<keyword evidence="12" id="KW-0276">Fatty acid metabolism</keyword>
<evidence type="ECO:0000256" key="2">
    <source>
        <dbReference type="ARBA" id="ARBA00004496"/>
    </source>
</evidence>
<comment type="cofactor">
    <cofactor evidence="1">
        <name>Zn(2+)</name>
        <dbReference type="ChEBI" id="CHEBI:29105"/>
    </cofactor>
</comment>